<keyword evidence="4" id="KW-1185">Reference proteome</keyword>
<sequence length="142" mass="15680">MHGVVLAALPLIVLVTWPQPKPQPEPDIGEAVHPPEVRKTRMASSTERVRVERHLSGGLEPEYNATSPRVISGRFVSTGDAVEPAQSSYDLVEPMLVRVVRVRGGIRACEGPTPLRHLGQMRREEVKNGWRVEGVGPTVYFV</sequence>
<dbReference type="AlphaFoldDB" id="J3LBV2"/>
<dbReference type="HOGENOM" id="CLU_1818824_0_0_1"/>
<accession>J3LBV2</accession>
<feature type="region of interest" description="Disordered" evidence="1">
    <location>
        <begin position="39"/>
        <end position="63"/>
    </location>
</feature>
<dbReference type="Gramene" id="OB02G21190.1">
    <property type="protein sequence ID" value="OB02G21190.1"/>
    <property type="gene ID" value="OB02G21190"/>
</dbReference>
<dbReference type="eggNOG" id="ENOG502QUYP">
    <property type="taxonomic scope" value="Eukaryota"/>
</dbReference>
<dbReference type="EnsemblPlants" id="OB02G21190.1">
    <property type="protein sequence ID" value="OB02G21190.1"/>
    <property type="gene ID" value="OB02G21190"/>
</dbReference>
<feature type="chain" id="PRO_5003772550" description="Secreted protein" evidence="2">
    <location>
        <begin position="19"/>
        <end position="142"/>
    </location>
</feature>
<evidence type="ECO:0000256" key="1">
    <source>
        <dbReference type="SAM" id="MobiDB-lite"/>
    </source>
</evidence>
<evidence type="ECO:0000313" key="3">
    <source>
        <dbReference type="EnsemblPlants" id="OB02G21190.1"/>
    </source>
</evidence>
<feature type="signal peptide" evidence="2">
    <location>
        <begin position="1"/>
        <end position="18"/>
    </location>
</feature>
<reference evidence="3" key="1">
    <citation type="submission" date="2013-04" db="UniProtKB">
        <authorList>
            <consortium name="EnsemblPlants"/>
        </authorList>
    </citation>
    <scope>IDENTIFICATION</scope>
</reference>
<dbReference type="Proteomes" id="UP000006038">
    <property type="component" value="Unassembled WGS sequence"/>
</dbReference>
<evidence type="ECO:0000313" key="4">
    <source>
        <dbReference type="Proteomes" id="UP000006038"/>
    </source>
</evidence>
<proteinExistence type="predicted"/>
<name>J3LBV2_ORYBR</name>
<organism evidence="3">
    <name type="scientific">Oryza brachyantha</name>
    <name type="common">malo sina</name>
    <dbReference type="NCBI Taxonomy" id="4533"/>
    <lineage>
        <taxon>Eukaryota</taxon>
        <taxon>Viridiplantae</taxon>
        <taxon>Streptophyta</taxon>
        <taxon>Embryophyta</taxon>
        <taxon>Tracheophyta</taxon>
        <taxon>Spermatophyta</taxon>
        <taxon>Magnoliopsida</taxon>
        <taxon>Liliopsida</taxon>
        <taxon>Poales</taxon>
        <taxon>Poaceae</taxon>
        <taxon>BOP clade</taxon>
        <taxon>Oryzoideae</taxon>
        <taxon>Oryzeae</taxon>
        <taxon>Oryzinae</taxon>
        <taxon>Oryza</taxon>
    </lineage>
</organism>
<evidence type="ECO:0008006" key="5">
    <source>
        <dbReference type="Google" id="ProtNLM"/>
    </source>
</evidence>
<evidence type="ECO:0000256" key="2">
    <source>
        <dbReference type="SAM" id="SignalP"/>
    </source>
</evidence>
<protein>
    <recommendedName>
        <fullName evidence="5">Secreted protein</fullName>
    </recommendedName>
</protein>
<keyword evidence="2" id="KW-0732">Signal</keyword>